<protein>
    <recommendedName>
        <fullName evidence="1">RNase H type-1 domain-containing protein</fullName>
    </recommendedName>
</protein>
<proteinExistence type="predicted"/>
<name>A0ABQ7M2F2_BRACM</name>
<dbReference type="Proteomes" id="UP000823674">
    <property type="component" value="Chromosome A06"/>
</dbReference>
<dbReference type="PANTHER" id="PTHR34146">
    <property type="entry name" value="POLYNUCLEOTIDYL TRANSFERASE, RIBONUCLEASE H-LIKE SUPERFAMILY PROTEIN-RELATED"/>
    <property type="match status" value="1"/>
</dbReference>
<comment type="caution">
    <text evidence="2">The sequence shown here is derived from an EMBL/GenBank/DDBJ whole genome shotgun (WGS) entry which is preliminary data.</text>
</comment>
<evidence type="ECO:0000313" key="2">
    <source>
        <dbReference type="EMBL" id="KAG5392035.1"/>
    </source>
</evidence>
<organism evidence="2 3">
    <name type="scientific">Brassica rapa subsp. trilocularis</name>
    <dbReference type="NCBI Taxonomy" id="1813537"/>
    <lineage>
        <taxon>Eukaryota</taxon>
        <taxon>Viridiplantae</taxon>
        <taxon>Streptophyta</taxon>
        <taxon>Embryophyta</taxon>
        <taxon>Tracheophyta</taxon>
        <taxon>Spermatophyta</taxon>
        <taxon>Magnoliopsida</taxon>
        <taxon>eudicotyledons</taxon>
        <taxon>Gunneridae</taxon>
        <taxon>Pentapetalae</taxon>
        <taxon>rosids</taxon>
        <taxon>malvids</taxon>
        <taxon>Brassicales</taxon>
        <taxon>Brassicaceae</taxon>
        <taxon>Brassiceae</taxon>
        <taxon>Brassica</taxon>
    </lineage>
</organism>
<keyword evidence="3" id="KW-1185">Reference proteome</keyword>
<feature type="domain" description="RNase H type-1" evidence="1">
    <location>
        <begin position="97"/>
        <end position="160"/>
    </location>
</feature>
<reference evidence="2 3" key="1">
    <citation type="submission" date="2021-03" db="EMBL/GenBank/DDBJ databases">
        <authorList>
            <person name="King G.J."/>
            <person name="Bancroft I."/>
            <person name="Baten A."/>
            <person name="Bloomfield J."/>
            <person name="Borpatragohain P."/>
            <person name="He Z."/>
            <person name="Irish N."/>
            <person name="Irwin J."/>
            <person name="Liu K."/>
            <person name="Mauleon R.P."/>
            <person name="Moore J."/>
            <person name="Morris R."/>
            <person name="Ostergaard L."/>
            <person name="Wang B."/>
            <person name="Wells R."/>
        </authorList>
    </citation>
    <scope>NUCLEOTIDE SEQUENCE [LARGE SCALE GENOMIC DNA]</scope>
    <source>
        <strain evidence="2">R-o-18</strain>
        <tissue evidence="2">Leaf</tissue>
    </source>
</reference>
<sequence length="160" mass="17900">MASTQQDELQSSSRRINLPPVGITSNIFPWICWGLWLSRNQLVFESKNLTQQQVINRAIVSCKEWESAQLTLPKPIITKPPPRMPPALTYDTVMCHTDAAWNKDHEVAGLAWICSSSDSIEMSRGSSIQRAVSSPIVAEALAIREALLHASALSYKRIWL</sequence>
<dbReference type="InterPro" id="IPR002156">
    <property type="entry name" value="RNaseH_domain"/>
</dbReference>
<evidence type="ECO:0000259" key="1">
    <source>
        <dbReference type="Pfam" id="PF13456"/>
    </source>
</evidence>
<evidence type="ECO:0000313" key="3">
    <source>
        <dbReference type="Proteomes" id="UP000823674"/>
    </source>
</evidence>
<dbReference type="PANTHER" id="PTHR34146:SF11">
    <property type="entry name" value="RIBONUCLEASE H-LIKE SUPERFAMILY PROTEIN"/>
    <property type="match status" value="1"/>
</dbReference>
<gene>
    <name evidence="2" type="primary">A06p011440.1_BraROA</name>
    <name evidence="2" type="ORF">IGI04_021998</name>
</gene>
<accession>A0ABQ7M2F2</accession>
<dbReference type="EMBL" id="JADBGQ010000006">
    <property type="protein sequence ID" value="KAG5392035.1"/>
    <property type="molecule type" value="Genomic_DNA"/>
</dbReference>
<dbReference type="Pfam" id="PF13456">
    <property type="entry name" value="RVT_3"/>
    <property type="match status" value="1"/>
</dbReference>